<accession>A0ABS7C2H8</accession>
<feature type="signal peptide" evidence="2">
    <location>
        <begin position="1"/>
        <end position="23"/>
    </location>
</feature>
<proteinExistence type="predicted"/>
<name>A0ABS7C2H8_9BACL</name>
<dbReference type="Proteomes" id="UP001519887">
    <property type="component" value="Unassembled WGS sequence"/>
</dbReference>
<sequence>MGRTMKRAWALALILCMTTALLAGCTGSSAKKTEPSTVAGEAGGETAGLDPLSAEAAEVIFEKVLAETETPAQFAETPTYEYTFQLGDSPEDNAFGKRYFEKKFNVKLNFLKLDGGNRKEQLNLALATGSIPDLTVVSLGDVPEYTKQGILAKLPADMIKTNMPHYYGLLEKNDPTLLTIAQVDGQNMGLPRLYPNGGVP</sequence>
<evidence type="ECO:0008006" key="5">
    <source>
        <dbReference type="Google" id="ProtNLM"/>
    </source>
</evidence>
<keyword evidence="4" id="KW-1185">Reference proteome</keyword>
<protein>
    <recommendedName>
        <fullName evidence="5">ABC transporter substrate-binding protein</fullName>
    </recommendedName>
</protein>
<reference evidence="3 4" key="1">
    <citation type="submission" date="2021-07" db="EMBL/GenBank/DDBJ databases">
        <title>Paenibacillus radiodurans sp. nov., isolated from the southeastern edge of Tengger Desert.</title>
        <authorList>
            <person name="Zhang G."/>
        </authorList>
    </citation>
    <scope>NUCLEOTIDE SEQUENCE [LARGE SCALE GENOMIC DNA]</scope>
    <source>
        <strain evidence="3 4">CCM 7311</strain>
    </source>
</reference>
<dbReference type="Gene3D" id="3.40.190.10">
    <property type="entry name" value="Periplasmic binding protein-like II"/>
    <property type="match status" value="1"/>
</dbReference>
<dbReference type="EMBL" id="JAHZIK010000276">
    <property type="protein sequence ID" value="MBW7454936.1"/>
    <property type="molecule type" value="Genomic_DNA"/>
</dbReference>
<feature type="region of interest" description="Disordered" evidence="1">
    <location>
        <begin position="27"/>
        <end position="47"/>
    </location>
</feature>
<comment type="caution">
    <text evidence="3">The sequence shown here is derived from an EMBL/GenBank/DDBJ whole genome shotgun (WGS) entry which is preliminary data.</text>
</comment>
<evidence type="ECO:0000313" key="3">
    <source>
        <dbReference type="EMBL" id="MBW7454936.1"/>
    </source>
</evidence>
<gene>
    <name evidence="3" type="ORF">K0U00_12915</name>
</gene>
<feature type="non-terminal residue" evidence="3">
    <location>
        <position position="200"/>
    </location>
</feature>
<evidence type="ECO:0000256" key="2">
    <source>
        <dbReference type="SAM" id="SignalP"/>
    </source>
</evidence>
<evidence type="ECO:0000313" key="4">
    <source>
        <dbReference type="Proteomes" id="UP001519887"/>
    </source>
</evidence>
<feature type="chain" id="PRO_5046700903" description="ABC transporter substrate-binding protein" evidence="2">
    <location>
        <begin position="24"/>
        <end position="200"/>
    </location>
</feature>
<dbReference type="PROSITE" id="PS51257">
    <property type="entry name" value="PROKAR_LIPOPROTEIN"/>
    <property type="match status" value="1"/>
</dbReference>
<organism evidence="3 4">
    <name type="scientific">Paenibacillus sepulcri</name>
    <dbReference type="NCBI Taxonomy" id="359917"/>
    <lineage>
        <taxon>Bacteria</taxon>
        <taxon>Bacillati</taxon>
        <taxon>Bacillota</taxon>
        <taxon>Bacilli</taxon>
        <taxon>Bacillales</taxon>
        <taxon>Paenibacillaceae</taxon>
        <taxon>Paenibacillus</taxon>
    </lineage>
</organism>
<evidence type="ECO:0000256" key="1">
    <source>
        <dbReference type="SAM" id="MobiDB-lite"/>
    </source>
</evidence>
<keyword evidence="2" id="KW-0732">Signal</keyword>
<dbReference type="SUPFAM" id="SSF53850">
    <property type="entry name" value="Periplasmic binding protein-like II"/>
    <property type="match status" value="1"/>
</dbReference>